<feature type="transmembrane region" description="Helical" evidence="6">
    <location>
        <begin position="64"/>
        <end position="85"/>
    </location>
</feature>
<keyword evidence="4 6" id="KW-1133">Transmembrane helix</keyword>
<gene>
    <name evidence="7" type="ORF">Din_003397</name>
</gene>
<dbReference type="CDD" id="cd13132">
    <property type="entry name" value="MATE_eukaryotic"/>
    <property type="match status" value="1"/>
</dbReference>
<organism evidence="7">
    <name type="scientific">Davidia involucrata</name>
    <name type="common">Dove tree</name>
    <dbReference type="NCBI Taxonomy" id="16924"/>
    <lineage>
        <taxon>Eukaryota</taxon>
        <taxon>Viridiplantae</taxon>
        <taxon>Streptophyta</taxon>
        <taxon>Embryophyta</taxon>
        <taxon>Tracheophyta</taxon>
        <taxon>Spermatophyta</taxon>
        <taxon>Magnoliopsida</taxon>
        <taxon>eudicotyledons</taxon>
        <taxon>Gunneridae</taxon>
        <taxon>Pentapetalae</taxon>
        <taxon>asterids</taxon>
        <taxon>Cornales</taxon>
        <taxon>Nyssaceae</taxon>
        <taxon>Davidia</taxon>
    </lineage>
</organism>
<evidence type="ECO:0000256" key="2">
    <source>
        <dbReference type="ARBA" id="ARBA00010199"/>
    </source>
</evidence>
<feature type="transmembrane region" description="Helical" evidence="6">
    <location>
        <begin position="211"/>
        <end position="233"/>
    </location>
</feature>
<evidence type="ECO:0000256" key="1">
    <source>
        <dbReference type="ARBA" id="ARBA00004141"/>
    </source>
</evidence>
<dbReference type="InterPro" id="IPR002528">
    <property type="entry name" value="MATE_fam"/>
</dbReference>
<dbReference type="GO" id="GO:0042910">
    <property type="term" value="F:xenobiotic transmembrane transporter activity"/>
    <property type="evidence" value="ECO:0007669"/>
    <property type="project" value="InterPro"/>
</dbReference>
<evidence type="ECO:0000256" key="6">
    <source>
        <dbReference type="RuleBase" id="RU004914"/>
    </source>
</evidence>
<dbReference type="EMBL" id="GHES01003397">
    <property type="protein sequence ID" value="MPA33956.1"/>
    <property type="molecule type" value="Transcribed_RNA"/>
</dbReference>
<feature type="transmembrane region" description="Helical" evidence="6">
    <location>
        <begin position="31"/>
        <end position="52"/>
    </location>
</feature>
<dbReference type="NCBIfam" id="TIGR00797">
    <property type="entry name" value="matE"/>
    <property type="match status" value="1"/>
</dbReference>
<name>A0A5B6YRB7_DAVIN</name>
<evidence type="ECO:0000256" key="5">
    <source>
        <dbReference type="ARBA" id="ARBA00023136"/>
    </source>
</evidence>
<feature type="transmembrane region" description="Helical" evidence="6">
    <location>
        <begin position="372"/>
        <end position="394"/>
    </location>
</feature>
<feature type="transmembrane region" description="Helical" evidence="6">
    <location>
        <begin position="401"/>
        <end position="425"/>
    </location>
</feature>
<keyword evidence="5 6" id="KW-0472">Membrane</keyword>
<evidence type="ECO:0000256" key="4">
    <source>
        <dbReference type="ARBA" id="ARBA00022989"/>
    </source>
</evidence>
<protein>
    <recommendedName>
        <fullName evidence="6">Protein DETOXIFICATION</fullName>
    </recommendedName>
    <alternativeName>
        <fullName evidence="6">Multidrug and toxic compound extrusion protein</fullName>
    </alternativeName>
</protein>
<dbReference type="AlphaFoldDB" id="A0A5B6YRB7"/>
<feature type="transmembrane region" description="Helical" evidence="6">
    <location>
        <begin position="254"/>
        <end position="278"/>
    </location>
</feature>
<dbReference type="InterPro" id="IPR045069">
    <property type="entry name" value="MATE_euk"/>
</dbReference>
<dbReference type="GO" id="GO:1990961">
    <property type="term" value="P:xenobiotic detoxification by transmembrane export across the plasma membrane"/>
    <property type="evidence" value="ECO:0007669"/>
    <property type="project" value="InterPro"/>
</dbReference>
<feature type="transmembrane region" description="Helical" evidence="6">
    <location>
        <begin position="146"/>
        <end position="167"/>
    </location>
</feature>
<reference evidence="7" key="1">
    <citation type="submission" date="2019-08" db="EMBL/GenBank/DDBJ databases">
        <title>Reference gene set and small RNA set construction with multiple tissues from Davidia involucrata Baill.</title>
        <authorList>
            <person name="Yang H."/>
            <person name="Zhou C."/>
            <person name="Li G."/>
            <person name="Wang J."/>
            <person name="Gao P."/>
            <person name="Wang M."/>
            <person name="Wang R."/>
            <person name="Zhao Y."/>
        </authorList>
    </citation>
    <scope>NUCLEOTIDE SEQUENCE</scope>
    <source>
        <tissue evidence="7">Mixed with DoveR01_LX</tissue>
    </source>
</reference>
<feature type="transmembrane region" description="Helical" evidence="6">
    <location>
        <begin position="179"/>
        <end position="199"/>
    </location>
</feature>
<dbReference type="GO" id="GO:0015297">
    <property type="term" value="F:antiporter activity"/>
    <property type="evidence" value="ECO:0007669"/>
    <property type="project" value="InterPro"/>
</dbReference>
<sequence>MDNTMEERLLGSEAEDVGDLKRRIWVESKKLWRVAFPGILARVSLFGIIVVTQSYVGHISNLDLAAYALVSTLTVRFVNGILIGMSSATETLCGQAFGAGQYHMMGIYLQRSWIVDFATATILLPIFIFAAPIFKLLGQDESIAEVAETISLWFIPCVYQFVFSMTIQMYLQSQLKNKIIAWLSTFSFLFQLFLSWLLVSKLNLGIPGAMGALIVSCWLVVFGEFVYIFGGWCPQSWKGFTKAAFQDIWPVIKLSVSSGVMLCLELWYNAVLVLLAGYMKDATVAISAFSICLNMSGWEFMICLGFLGAACVRVANELGRGDAKAVKFAIKVVLSTSVIIGLFFFIMCLVFGDKIGYLFTTDEEVADTVSSLSVPLAFTMFLNSIQPVLTGVAVGAGLQGVVAIVNLCCYYLIGIPIGVLLAYVFDLEVQGIWTGMICGVVAQTLVLSFITWRTDWDEQVKKASERLNQWNLKPSEESSQSSNHA</sequence>
<comment type="similarity">
    <text evidence="2 6">Belongs to the multi antimicrobial extrusion (MATE) (TC 2.A.66.1) family.</text>
</comment>
<feature type="transmembrane region" description="Helical" evidence="6">
    <location>
        <begin position="431"/>
        <end position="452"/>
    </location>
</feature>
<feature type="transmembrane region" description="Helical" evidence="6">
    <location>
        <begin position="113"/>
        <end position="134"/>
    </location>
</feature>
<comment type="subcellular location">
    <subcellularLocation>
        <location evidence="1">Membrane</location>
        <topology evidence="1">Multi-pass membrane protein</topology>
    </subcellularLocation>
</comment>
<evidence type="ECO:0000313" key="7">
    <source>
        <dbReference type="EMBL" id="MPA33956.1"/>
    </source>
</evidence>
<dbReference type="Pfam" id="PF01554">
    <property type="entry name" value="MatE"/>
    <property type="match status" value="2"/>
</dbReference>
<accession>A0A5B6YRB7</accession>
<feature type="transmembrane region" description="Helical" evidence="6">
    <location>
        <begin position="328"/>
        <end position="352"/>
    </location>
</feature>
<dbReference type="GO" id="GO:0016020">
    <property type="term" value="C:membrane"/>
    <property type="evidence" value="ECO:0007669"/>
    <property type="project" value="UniProtKB-SubCell"/>
</dbReference>
<keyword evidence="3 6" id="KW-0812">Transmembrane</keyword>
<evidence type="ECO:0000256" key="3">
    <source>
        <dbReference type="ARBA" id="ARBA00022692"/>
    </source>
</evidence>
<proteinExistence type="inferred from homology"/>
<dbReference type="PANTHER" id="PTHR11206">
    <property type="entry name" value="MULTIDRUG RESISTANCE PROTEIN"/>
    <property type="match status" value="1"/>
</dbReference>